<name>A0A413RLF6_9CELL</name>
<comment type="caution">
    <text evidence="2">The sequence shown here is derived from an EMBL/GenBank/DDBJ whole genome shotgun (WGS) entry which is preliminary data.</text>
</comment>
<dbReference type="Pfam" id="PF07963">
    <property type="entry name" value="N_methyl"/>
    <property type="match status" value="1"/>
</dbReference>
<organism evidence="2 3">
    <name type="scientific">Cellulomonas rhizosphaerae</name>
    <dbReference type="NCBI Taxonomy" id="2293719"/>
    <lineage>
        <taxon>Bacteria</taxon>
        <taxon>Bacillati</taxon>
        <taxon>Actinomycetota</taxon>
        <taxon>Actinomycetes</taxon>
        <taxon>Micrococcales</taxon>
        <taxon>Cellulomonadaceae</taxon>
        <taxon>Cellulomonas</taxon>
    </lineage>
</organism>
<accession>A0A413RLF6</accession>
<dbReference type="RefSeq" id="WP_118767289.1">
    <property type="nucleotide sequence ID" value="NZ_QWKP01000194.1"/>
</dbReference>
<keyword evidence="1" id="KW-0472">Membrane</keyword>
<dbReference type="Proteomes" id="UP000283374">
    <property type="component" value="Unassembled WGS sequence"/>
</dbReference>
<proteinExistence type="predicted"/>
<dbReference type="NCBIfam" id="TIGR02532">
    <property type="entry name" value="IV_pilin_GFxxxE"/>
    <property type="match status" value="1"/>
</dbReference>
<keyword evidence="3" id="KW-1185">Reference proteome</keyword>
<dbReference type="OrthoDB" id="4822444at2"/>
<evidence type="ECO:0000313" key="3">
    <source>
        <dbReference type="Proteomes" id="UP000283374"/>
    </source>
</evidence>
<feature type="transmembrane region" description="Helical" evidence="1">
    <location>
        <begin position="21"/>
        <end position="47"/>
    </location>
</feature>
<dbReference type="InterPro" id="IPR012902">
    <property type="entry name" value="N_methyl_site"/>
</dbReference>
<protein>
    <submittedName>
        <fullName evidence="2">Prepilin-type N-terminal cleavage/methylation domain-containing protein</fullName>
    </submittedName>
</protein>
<dbReference type="AlphaFoldDB" id="A0A413RLF6"/>
<evidence type="ECO:0000313" key="2">
    <source>
        <dbReference type="EMBL" id="RHA40534.1"/>
    </source>
</evidence>
<sequence>MRALRRRTSAEDGRGRDRGTTLAELLIGMTIFSVLLAAVATMAVGYYRVNAQSVARQDQVDETRAAAERFTKLVRTVVKPSQLINCVTATCSDIDAFVSASATSMKFYANIDNAGNLVGPRQVTYTLEPTGTGTAKLVERVQRPDSSTPGNNGYSYCDALASGASGACKSRLTTKVLVEGVRTDGAVRPFVYFDNAGKAMTPASGTALSPAQIDQVLSIEFTLRVRSADQNSTGATTYIQRILLPNSQAVLRPGEDA</sequence>
<keyword evidence="1" id="KW-0812">Transmembrane</keyword>
<keyword evidence="1" id="KW-1133">Transmembrane helix</keyword>
<evidence type="ECO:0000256" key="1">
    <source>
        <dbReference type="SAM" id="Phobius"/>
    </source>
</evidence>
<gene>
    <name evidence="2" type="ORF">D1825_10045</name>
</gene>
<dbReference type="EMBL" id="QWKP01000194">
    <property type="protein sequence ID" value="RHA40534.1"/>
    <property type="molecule type" value="Genomic_DNA"/>
</dbReference>
<reference evidence="2 3" key="1">
    <citation type="submission" date="2018-08" db="EMBL/GenBank/DDBJ databases">
        <title>Cellulomonas rhizosphaerae sp. nov., a novel actinomycete isolated from soil.</title>
        <authorList>
            <person name="Tian Y."/>
        </authorList>
    </citation>
    <scope>NUCLEOTIDE SEQUENCE [LARGE SCALE GENOMIC DNA]</scope>
    <source>
        <strain evidence="2 3">NEAU-TCZ24</strain>
    </source>
</reference>